<evidence type="ECO:0000313" key="2">
    <source>
        <dbReference type="Proteomes" id="UP001276854"/>
    </source>
</evidence>
<accession>A0ABU4GMS2</accession>
<organism evidence="1 2">
    <name type="scientific">Clostridium boliviensis</name>
    <dbReference type="NCBI Taxonomy" id="318465"/>
    <lineage>
        <taxon>Bacteria</taxon>
        <taxon>Bacillati</taxon>
        <taxon>Bacillota</taxon>
        <taxon>Clostridia</taxon>
        <taxon>Eubacteriales</taxon>
        <taxon>Clostridiaceae</taxon>
        <taxon>Clostridium</taxon>
    </lineage>
</organism>
<dbReference type="InterPro" id="IPR036866">
    <property type="entry name" value="RibonucZ/Hydroxyglut_hydro"/>
</dbReference>
<proteinExistence type="predicted"/>
<dbReference type="Proteomes" id="UP001276854">
    <property type="component" value="Unassembled WGS sequence"/>
</dbReference>
<evidence type="ECO:0000313" key="1">
    <source>
        <dbReference type="EMBL" id="MDW2798315.1"/>
    </source>
</evidence>
<comment type="caution">
    <text evidence="1">The sequence shown here is derived from an EMBL/GenBank/DDBJ whole genome shotgun (WGS) entry which is preliminary data.</text>
</comment>
<protein>
    <recommendedName>
        <fullName evidence="3">MBL fold metallo-hydrolase</fullName>
    </recommendedName>
</protein>
<keyword evidence="2" id="KW-1185">Reference proteome</keyword>
<dbReference type="EMBL" id="JAWONS010000186">
    <property type="protein sequence ID" value="MDW2798315.1"/>
    <property type="molecule type" value="Genomic_DNA"/>
</dbReference>
<dbReference type="Gene3D" id="3.60.15.10">
    <property type="entry name" value="Ribonuclease Z/Hydroxyacylglutathione hydrolase-like"/>
    <property type="match status" value="1"/>
</dbReference>
<gene>
    <name evidence="1" type="ORF">RZO55_12095</name>
</gene>
<evidence type="ECO:0008006" key="3">
    <source>
        <dbReference type="Google" id="ProtNLM"/>
    </source>
</evidence>
<dbReference type="RefSeq" id="WP_318064555.1">
    <property type="nucleotide sequence ID" value="NZ_JAWONS010000186.1"/>
</dbReference>
<reference evidence="1 2" key="1">
    <citation type="submission" date="2023-10" db="EMBL/GenBank/DDBJ databases">
        <title>A novel Glycoside Hydrolase 43-Like Enzyme from Clostrdium boliviensis is an Endo-xylanase, and a Candidate for Xylooligosaccharides Production from Different Xylan Substrates.</title>
        <authorList>
            <person name="Alvarez M.T."/>
            <person name="Rocabado-Villegas L.R."/>
            <person name="Salas-Veizaga D.M."/>
            <person name="Linares-Pasten J.A."/>
            <person name="Gudmundsdottir E.E."/>
            <person name="Hreggvidsson G.O."/>
            <person name="Adlercreutz P."/>
            <person name="Nordberg Karlsson E."/>
        </authorList>
    </citation>
    <scope>NUCLEOTIDE SEQUENCE [LARGE SCALE GENOMIC DNA]</scope>
    <source>
        <strain evidence="1 2">E-1</strain>
    </source>
</reference>
<name>A0ABU4GMS2_9CLOT</name>
<sequence>MKIKIIGSGGCVSTPKPCCRCSVCTEARVKGVPYARTGCSLFIEDGNVLIDTPEDINLFA</sequence>